<organism evidence="2 3">
    <name type="scientific">Theobroma cacao</name>
    <name type="common">Cacao</name>
    <name type="synonym">Cocoa</name>
    <dbReference type="NCBI Taxonomy" id="3641"/>
    <lineage>
        <taxon>Eukaryota</taxon>
        <taxon>Viridiplantae</taxon>
        <taxon>Streptophyta</taxon>
        <taxon>Embryophyta</taxon>
        <taxon>Tracheophyta</taxon>
        <taxon>Spermatophyta</taxon>
        <taxon>Magnoliopsida</taxon>
        <taxon>eudicotyledons</taxon>
        <taxon>Gunneridae</taxon>
        <taxon>Pentapetalae</taxon>
        <taxon>rosids</taxon>
        <taxon>malvids</taxon>
        <taxon>Malvales</taxon>
        <taxon>Malvaceae</taxon>
        <taxon>Byttnerioideae</taxon>
        <taxon>Theobroma</taxon>
    </lineage>
</organism>
<dbReference type="eggNOG" id="KOG2166">
    <property type="taxonomic scope" value="Eukaryota"/>
</dbReference>
<dbReference type="SUPFAM" id="SSF75632">
    <property type="entry name" value="Cullin homology domain"/>
    <property type="match status" value="1"/>
</dbReference>
<keyword evidence="3" id="KW-1185">Reference proteome</keyword>
<dbReference type="AlphaFoldDB" id="A0A061DTY9"/>
<dbReference type="GO" id="GO:0031625">
    <property type="term" value="F:ubiquitin protein ligase binding"/>
    <property type="evidence" value="ECO:0007669"/>
    <property type="project" value="InterPro"/>
</dbReference>
<dbReference type="EMBL" id="CM001879">
    <property type="protein sequence ID" value="EOX95872.1"/>
    <property type="molecule type" value="Genomic_DNA"/>
</dbReference>
<evidence type="ECO:0000313" key="3">
    <source>
        <dbReference type="Proteomes" id="UP000026915"/>
    </source>
</evidence>
<dbReference type="Proteomes" id="UP000026915">
    <property type="component" value="Chromosome 1"/>
</dbReference>
<reference evidence="2 3" key="1">
    <citation type="journal article" date="2013" name="Genome Biol.">
        <title>The genome sequence of the most widely cultivated cacao type and its use to identify candidate genes regulating pod color.</title>
        <authorList>
            <person name="Motamayor J.C."/>
            <person name="Mockaitis K."/>
            <person name="Schmutz J."/>
            <person name="Haiminen N."/>
            <person name="Iii D.L."/>
            <person name="Cornejo O."/>
            <person name="Findley S.D."/>
            <person name="Zheng P."/>
            <person name="Utro F."/>
            <person name="Royaert S."/>
            <person name="Saski C."/>
            <person name="Jenkins J."/>
            <person name="Podicheti R."/>
            <person name="Zhao M."/>
            <person name="Scheffler B.E."/>
            <person name="Stack J.C."/>
            <person name="Feltus F.A."/>
            <person name="Mustiga G.M."/>
            <person name="Amores F."/>
            <person name="Phillips W."/>
            <person name="Marelli J.P."/>
            <person name="May G.D."/>
            <person name="Shapiro H."/>
            <person name="Ma J."/>
            <person name="Bustamante C.D."/>
            <person name="Schnell R.J."/>
            <person name="Main D."/>
            <person name="Gilbert D."/>
            <person name="Parida L."/>
            <person name="Kuhn D.N."/>
        </authorList>
    </citation>
    <scope>NUCLEOTIDE SEQUENCE [LARGE SCALE GENOMIC DNA]</scope>
    <source>
        <strain evidence="3">cv. Matina 1-6</strain>
    </source>
</reference>
<dbReference type="Pfam" id="PF26557">
    <property type="entry name" value="Cullin_AB"/>
    <property type="match status" value="1"/>
</dbReference>
<dbReference type="InterPro" id="IPR045093">
    <property type="entry name" value="Cullin"/>
</dbReference>
<dbReference type="InParanoid" id="A0A061DTY9"/>
<dbReference type="GO" id="GO:0006511">
    <property type="term" value="P:ubiquitin-dependent protein catabolic process"/>
    <property type="evidence" value="ECO:0007669"/>
    <property type="project" value="InterPro"/>
</dbReference>
<dbReference type="HOGENOM" id="CLU_1108672_0_0_1"/>
<dbReference type="Gramene" id="EOX95872">
    <property type="protein sequence ID" value="EOX95872"/>
    <property type="gene ID" value="TCM_005270"/>
</dbReference>
<dbReference type="InterPro" id="IPR036317">
    <property type="entry name" value="Cullin_homology_sf"/>
</dbReference>
<name>A0A061DTY9_THECC</name>
<accession>A0A061DTY9</accession>
<dbReference type="InterPro" id="IPR059120">
    <property type="entry name" value="Cullin-like_AB"/>
</dbReference>
<dbReference type="PANTHER" id="PTHR11932">
    <property type="entry name" value="CULLIN"/>
    <property type="match status" value="1"/>
</dbReference>
<proteinExistence type="predicted"/>
<evidence type="ECO:0000313" key="2">
    <source>
        <dbReference type="EMBL" id="EOX95872.1"/>
    </source>
</evidence>
<protein>
    <submittedName>
        <fullName evidence="2">Cullin 1-like protein</fullName>
    </submittedName>
</protein>
<gene>
    <name evidence="2" type="ORF">TCM_005270</name>
</gene>
<evidence type="ECO:0000259" key="1">
    <source>
        <dbReference type="Pfam" id="PF26557"/>
    </source>
</evidence>
<sequence length="251" mass="28170">MLSTSFIIPLQKDSLILQFQGSVFPTLLEKETLLPILLRNMELMKSLCSLHGGSLPLFSSVAFMARPSPHMKFRADILEFVSLCLIFKACTACLHFVNNVKVTYDLNKQTNSGLALPFCSSWILPGSYLWFSQVTDTTMAKENQTSFGEYLARNPALNPGIDLSVSFLTAGFWPCYKGFDLNLPAEMAAPLMLRNDSDTLSFSEIKTLFNMEDDDLVRLLHSLPCAKYKILGKEPKTKHISKTDSFQFNLS</sequence>
<feature type="domain" description="Cullin-like alpha+beta" evidence="1">
    <location>
        <begin position="181"/>
        <end position="249"/>
    </location>
</feature>
<dbReference type="STRING" id="3641.A0A061DTY9"/>
<dbReference type="Gene3D" id="3.30.230.130">
    <property type="entry name" value="Cullin, Chain C, Domain 2"/>
    <property type="match status" value="1"/>
</dbReference>